<dbReference type="AlphaFoldDB" id="A0A1D3CXC2"/>
<evidence type="ECO:0000313" key="1">
    <source>
        <dbReference type="EMBL" id="OEH75829.1"/>
    </source>
</evidence>
<dbReference type="Proteomes" id="UP000095192">
    <property type="component" value="Unassembled WGS sequence"/>
</dbReference>
<proteinExistence type="predicted"/>
<dbReference type="EMBL" id="JROU02001621">
    <property type="protein sequence ID" value="OEH75829.1"/>
    <property type="molecule type" value="Genomic_DNA"/>
</dbReference>
<dbReference type="VEuPathDB" id="ToxoDB:cyc_07995"/>
<reference evidence="1 2" key="1">
    <citation type="journal article" date="2016" name="BMC Genomics">
        <title>Comparative genomics reveals Cyclospora cayetanensis possesses coccidia-like metabolism and invasion components but unique surface antigens.</title>
        <authorList>
            <person name="Liu S."/>
            <person name="Wang L."/>
            <person name="Zheng H."/>
            <person name="Xu Z."/>
            <person name="Roellig D.M."/>
            <person name="Li N."/>
            <person name="Frace M.A."/>
            <person name="Tang K."/>
            <person name="Arrowood M.J."/>
            <person name="Moss D.M."/>
            <person name="Zhang L."/>
            <person name="Feng Y."/>
            <person name="Xiao L."/>
        </authorList>
    </citation>
    <scope>NUCLEOTIDE SEQUENCE [LARGE SCALE GENOMIC DNA]</scope>
    <source>
        <strain evidence="1 2">CHN_HEN01</strain>
    </source>
</reference>
<comment type="caution">
    <text evidence="1">The sequence shown here is derived from an EMBL/GenBank/DDBJ whole genome shotgun (WGS) entry which is preliminary data.</text>
</comment>
<keyword evidence="2" id="KW-1185">Reference proteome</keyword>
<organism evidence="1 2">
    <name type="scientific">Cyclospora cayetanensis</name>
    <dbReference type="NCBI Taxonomy" id="88456"/>
    <lineage>
        <taxon>Eukaryota</taxon>
        <taxon>Sar</taxon>
        <taxon>Alveolata</taxon>
        <taxon>Apicomplexa</taxon>
        <taxon>Conoidasida</taxon>
        <taxon>Coccidia</taxon>
        <taxon>Eucoccidiorida</taxon>
        <taxon>Eimeriorina</taxon>
        <taxon>Eimeriidae</taxon>
        <taxon>Cyclospora</taxon>
    </lineage>
</organism>
<name>A0A1D3CXC2_9EIME</name>
<gene>
    <name evidence="1" type="ORF">cyc_07995</name>
</gene>
<protein>
    <submittedName>
        <fullName evidence="1">Uncharacterized protein</fullName>
    </submittedName>
</protein>
<accession>A0A1D3CXC2</accession>
<dbReference type="InParanoid" id="A0A1D3CXC2"/>
<sequence length="222" mass="23740">MEHRPYEAGVSIDSGLPLLPFEHLSFAAKILLLRKRDAFLKGILLFLLQTVLKDRGFEGCGDTLALLQQRLQRLLARAAKGALSASSPLDEIEAAAMQLTASVQTLSAFADLPVLLVPQLVALAHKTRSAALWGACSAAAALVAAGETANAAAENIATSALQQWVLLSDAAGNFFSSLPEREDYGLRDSSSSGKGCWWLLCTLKGEEEVQAFAAQRKARTLF</sequence>
<evidence type="ECO:0000313" key="2">
    <source>
        <dbReference type="Proteomes" id="UP000095192"/>
    </source>
</evidence>